<gene>
    <name evidence="3" type="ORF">cyc_08734</name>
</gene>
<keyword evidence="2" id="KW-0732">Signal</keyword>
<proteinExistence type="predicted"/>
<evidence type="ECO:0000256" key="1">
    <source>
        <dbReference type="SAM" id="MobiDB-lite"/>
    </source>
</evidence>
<protein>
    <submittedName>
        <fullName evidence="3">Uncharacterized protein</fullName>
    </submittedName>
</protein>
<name>A0A1D3D9W6_9EIME</name>
<dbReference type="VEuPathDB" id="ToxoDB:cyc_08734"/>
<comment type="caution">
    <text evidence="3">The sequence shown here is derived from an EMBL/GenBank/DDBJ whole genome shotgun (WGS) entry which is preliminary data.</text>
</comment>
<feature type="region of interest" description="Disordered" evidence="1">
    <location>
        <begin position="429"/>
        <end position="455"/>
    </location>
</feature>
<sequence length="1039" mass="109500">MTRVCTDLLRVCMLLHAALNGMRRLVLIECTCSALPPGNCEGILFPRDGHPLLLPNAAEVVTGTGGTAAVLSAATAAAHAAASAEQEEEVAATPKLQRLASSMRRLLRERLLLPLHDELLKCHLRAVPPQATRAAVAAGSPPESTARSRSKRKHSLDDLPEASNAAGAANAYRETPDLATPEGTAADPDEEAAQAAAFYEEADLFSQPEEASEATAAHAAAPPIEAGSADEAAARAGAAATATSSTADADARSKPVAAEGVEDPLASASSSSVRCRGEQLQHLLLPSVLSLPLPPPSLWVELLQLVSELLQELPSPAARLSEAVLPAASWKLLAATTVAAISGLQAHLRRQEPCAAAAAAAAESLTQCLLLEGLLPPEQSIGEVDAVAEHSVKACSANARTWRGKRSLKEASGRKSRLFAALHFTVDAQEQQTPEEQKERGSGSSSSSSTGGPRITTSKQQLLLLKLLRRVATLQQSVECLKAADAVGCVLSVVTGKDSHWNRCNRSLESHSKTLKYRGSWRVRAEALKTLGGLLSHAALMEAFVGLDGEGEEQQKGQSLREGQSKMWETTLGSSKEAPSSLKREEEVQALEEWQASSCKSDSCMGSSSTKGVCLLNVFRESLASDVSISHLALKRLVGAVVLRIEAWQYLGALRSSCQSLTQAPPQGEVAADVTAAKGGESQKREPLPSDCTQEADSADPLSALSFSIASDSRTISAEAESDEEALVVGRLLLGGEGRIAQAADALEKCLLFLQEVSLPPLSAASRLDGTLEAEISFGFHQCAWDPRQLSLQHCSKIPLFLVRFLSSTSFSSSLAAAVGAARWRLECLPGPTAADKRLLAAVRLLLQNISGCSNGMTSVFRDSQKTCRRFSLLASWLEALCGLGEAETAAHKIFARCLTSGSNGIDCGSCRGCRMQLVAAQVLATSLETRYAVCTEWDVERTLSCLEETATADLPSSRDTHAAGLLAATTVALRLRFTARALAFKAFGVPLDSDRRTNRKAPCGGLHAEALTALAALTSSPAGAAVVAETLIFSRLEG</sequence>
<evidence type="ECO:0000313" key="3">
    <source>
        <dbReference type="EMBL" id="OEH80238.1"/>
    </source>
</evidence>
<feature type="region of interest" description="Disordered" evidence="1">
    <location>
        <begin position="132"/>
        <end position="171"/>
    </location>
</feature>
<feature type="signal peptide" evidence="2">
    <location>
        <begin position="1"/>
        <end position="17"/>
    </location>
</feature>
<feature type="compositionally biased region" description="Low complexity" evidence="1">
    <location>
        <begin position="162"/>
        <end position="171"/>
    </location>
</feature>
<feature type="region of interest" description="Disordered" evidence="1">
    <location>
        <begin position="677"/>
        <end position="697"/>
    </location>
</feature>
<dbReference type="AlphaFoldDB" id="A0A1D3D9W6"/>
<dbReference type="EMBL" id="JROU02000150">
    <property type="protein sequence ID" value="OEH80238.1"/>
    <property type="molecule type" value="Genomic_DNA"/>
</dbReference>
<evidence type="ECO:0000256" key="2">
    <source>
        <dbReference type="SAM" id="SignalP"/>
    </source>
</evidence>
<accession>A0A1D3D9W6</accession>
<feature type="compositionally biased region" description="Low complexity" evidence="1">
    <location>
        <begin position="442"/>
        <end position="452"/>
    </location>
</feature>
<organism evidence="3 4">
    <name type="scientific">Cyclospora cayetanensis</name>
    <dbReference type="NCBI Taxonomy" id="88456"/>
    <lineage>
        <taxon>Eukaryota</taxon>
        <taxon>Sar</taxon>
        <taxon>Alveolata</taxon>
        <taxon>Apicomplexa</taxon>
        <taxon>Conoidasida</taxon>
        <taxon>Coccidia</taxon>
        <taxon>Eucoccidiorida</taxon>
        <taxon>Eimeriorina</taxon>
        <taxon>Eimeriidae</taxon>
        <taxon>Cyclospora</taxon>
    </lineage>
</organism>
<feature type="compositionally biased region" description="Low complexity" evidence="1">
    <location>
        <begin position="213"/>
        <end position="248"/>
    </location>
</feature>
<dbReference type="Proteomes" id="UP000095192">
    <property type="component" value="Unassembled WGS sequence"/>
</dbReference>
<dbReference type="VEuPathDB" id="ToxoDB:LOC34624373"/>
<feature type="region of interest" description="Disordered" evidence="1">
    <location>
        <begin position="205"/>
        <end position="272"/>
    </location>
</feature>
<feature type="chain" id="PRO_5008914272" evidence="2">
    <location>
        <begin position="18"/>
        <end position="1039"/>
    </location>
</feature>
<keyword evidence="4" id="KW-1185">Reference proteome</keyword>
<reference evidence="3 4" key="1">
    <citation type="journal article" date="2016" name="BMC Genomics">
        <title>Comparative genomics reveals Cyclospora cayetanensis possesses coccidia-like metabolism and invasion components but unique surface antigens.</title>
        <authorList>
            <person name="Liu S."/>
            <person name="Wang L."/>
            <person name="Zheng H."/>
            <person name="Xu Z."/>
            <person name="Roellig D.M."/>
            <person name="Li N."/>
            <person name="Frace M.A."/>
            <person name="Tang K."/>
            <person name="Arrowood M.J."/>
            <person name="Moss D.M."/>
            <person name="Zhang L."/>
            <person name="Feng Y."/>
            <person name="Xiao L."/>
        </authorList>
    </citation>
    <scope>NUCLEOTIDE SEQUENCE [LARGE SCALE GENOMIC DNA]</scope>
    <source>
        <strain evidence="3 4">CHN_HEN01</strain>
    </source>
</reference>
<evidence type="ECO:0000313" key="4">
    <source>
        <dbReference type="Proteomes" id="UP000095192"/>
    </source>
</evidence>
<dbReference type="InParanoid" id="A0A1D3D9W6"/>